<dbReference type="Proteomes" id="UP000192277">
    <property type="component" value="Unassembled WGS sequence"/>
</dbReference>
<keyword evidence="9" id="KW-1185">Reference proteome</keyword>
<evidence type="ECO:0000313" key="8">
    <source>
        <dbReference type="EMBL" id="OQP52211.1"/>
    </source>
</evidence>
<dbReference type="RefSeq" id="WP_014220256.1">
    <property type="nucleotide sequence ID" value="NZ_LWBO01000004.1"/>
</dbReference>
<feature type="domain" description="SusD-like N-terminal" evidence="7">
    <location>
        <begin position="21"/>
        <end position="207"/>
    </location>
</feature>
<dbReference type="Pfam" id="PF07980">
    <property type="entry name" value="SusD_RagB"/>
    <property type="match status" value="1"/>
</dbReference>
<evidence type="ECO:0000256" key="3">
    <source>
        <dbReference type="ARBA" id="ARBA00022729"/>
    </source>
</evidence>
<evidence type="ECO:0000259" key="6">
    <source>
        <dbReference type="Pfam" id="PF07980"/>
    </source>
</evidence>
<dbReference type="InterPro" id="IPR011990">
    <property type="entry name" value="TPR-like_helical_dom_sf"/>
</dbReference>
<dbReference type="Pfam" id="PF14322">
    <property type="entry name" value="SusD-like_3"/>
    <property type="match status" value="1"/>
</dbReference>
<keyword evidence="5" id="KW-0998">Cell outer membrane</keyword>
<evidence type="ECO:0000256" key="5">
    <source>
        <dbReference type="ARBA" id="ARBA00023237"/>
    </source>
</evidence>
<proteinExistence type="inferred from homology"/>
<evidence type="ECO:0008006" key="10">
    <source>
        <dbReference type="Google" id="ProtNLM"/>
    </source>
</evidence>
<evidence type="ECO:0000313" key="9">
    <source>
        <dbReference type="Proteomes" id="UP000192277"/>
    </source>
</evidence>
<dbReference type="SUPFAM" id="SSF48452">
    <property type="entry name" value="TPR-like"/>
    <property type="match status" value="1"/>
</dbReference>
<sequence length="504" mass="57002">MNKITTTLLISGALVFTGCKKWLDVKPMGQSTKEEQFQSQKGFRDALTGAYLDLKSNDAYGNNMMYGTIELMARNWDVANINLTSLAALSNANYLDAGARASLDAIYAKEYKVVADVNSILEMIDGKQDIFQDNNYALIKGEALALRAFCHFDVLRLFGPMPATPTAGPVLPYVTEVTKDIAPLLNYDDFSKKVLNDLDLADSLLKDVDPITQFSLAELNPLQGSAAVPPVSDDYYMYRQIRMNYYAVLALKARVYNWLTPRGDINRQNAVKYAQMVINAKTHTGLSTFRLGELKDQQGGDYSFTSEHIGAVNYYNLGPTVIGNFDEAGNLARYDFNIQDGFYYLNNLFPVAERATDARFVGQWSYKTTSGLTQYVKYKKFYQKDAGLNPNNQLPLLRLSEMYLILTECAQTKADAESIYLAYCNKKGIPFTSGFSAADWVTDRKNKMIREYVREFYAEGQTFFTYKRYNVTTLPASWTYAYYQGTTARYVVAKPDREINYHNN</sequence>
<accession>A0ABX3P0C4</accession>
<gene>
    <name evidence="8" type="ORF">A4D02_23745</name>
</gene>
<protein>
    <recommendedName>
        <fullName evidence="10">SusD-like N-terminal domain-containing protein</fullName>
    </recommendedName>
</protein>
<feature type="domain" description="RagB/SusD" evidence="6">
    <location>
        <begin position="320"/>
        <end position="487"/>
    </location>
</feature>
<reference evidence="8 9" key="1">
    <citation type="submission" date="2016-04" db="EMBL/GenBank/DDBJ databases">
        <authorList>
            <person name="Chen L."/>
            <person name="Zhuang W."/>
            <person name="Wang G."/>
        </authorList>
    </citation>
    <scope>NUCLEOTIDE SEQUENCE [LARGE SCALE GENOMIC DNA]</scope>
    <source>
        <strain evidence="9">GR20</strain>
    </source>
</reference>
<keyword evidence="3" id="KW-0732">Signal</keyword>
<dbReference type="Gene3D" id="1.25.40.390">
    <property type="match status" value="1"/>
</dbReference>
<keyword evidence="4" id="KW-0472">Membrane</keyword>
<comment type="subcellular location">
    <subcellularLocation>
        <location evidence="1">Cell outer membrane</location>
    </subcellularLocation>
</comment>
<evidence type="ECO:0000256" key="4">
    <source>
        <dbReference type="ARBA" id="ARBA00023136"/>
    </source>
</evidence>
<name>A0ABX3P0C4_9BACT</name>
<organism evidence="8 9">
    <name type="scientific">Niastella koreensis</name>
    <dbReference type="NCBI Taxonomy" id="354356"/>
    <lineage>
        <taxon>Bacteria</taxon>
        <taxon>Pseudomonadati</taxon>
        <taxon>Bacteroidota</taxon>
        <taxon>Chitinophagia</taxon>
        <taxon>Chitinophagales</taxon>
        <taxon>Chitinophagaceae</taxon>
        <taxon>Niastella</taxon>
    </lineage>
</organism>
<evidence type="ECO:0000256" key="2">
    <source>
        <dbReference type="ARBA" id="ARBA00006275"/>
    </source>
</evidence>
<dbReference type="PROSITE" id="PS51257">
    <property type="entry name" value="PROKAR_LIPOPROTEIN"/>
    <property type="match status" value="1"/>
</dbReference>
<dbReference type="InterPro" id="IPR033985">
    <property type="entry name" value="SusD-like_N"/>
</dbReference>
<evidence type="ECO:0000259" key="7">
    <source>
        <dbReference type="Pfam" id="PF14322"/>
    </source>
</evidence>
<evidence type="ECO:0000256" key="1">
    <source>
        <dbReference type="ARBA" id="ARBA00004442"/>
    </source>
</evidence>
<dbReference type="InterPro" id="IPR012944">
    <property type="entry name" value="SusD_RagB_dom"/>
</dbReference>
<dbReference type="EMBL" id="LWBO01000004">
    <property type="protein sequence ID" value="OQP52211.1"/>
    <property type="molecule type" value="Genomic_DNA"/>
</dbReference>
<comment type="caution">
    <text evidence="8">The sequence shown here is derived from an EMBL/GenBank/DDBJ whole genome shotgun (WGS) entry which is preliminary data.</text>
</comment>
<comment type="similarity">
    <text evidence="2">Belongs to the SusD family.</text>
</comment>